<evidence type="ECO:0000256" key="1">
    <source>
        <dbReference type="SAM" id="MobiDB-lite"/>
    </source>
</evidence>
<dbReference type="Proteomes" id="UP000314982">
    <property type="component" value="Unassembled WGS sequence"/>
</dbReference>
<feature type="compositionally biased region" description="Basic residues" evidence="1">
    <location>
        <begin position="83"/>
        <end position="97"/>
    </location>
</feature>
<protein>
    <recommendedName>
        <fullName evidence="4">BAH domain-containing protein</fullName>
    </recommendedName>
</protein>
<feature type="compositionally biased region" description="Basic and acidic residues" evidence="1">
    <location>
        <begin position="405"/>
        <end position="414"/>
    </location>
</feature>
<feature type="compositionally biased region" description="Polar residues" evidence="1">
    <location>
        <begin position="165"/>
        <end position="176"/>
    </location>
</feature>
<feature type="compositionally biased region" description="Low complexity" evidence="1">
    <location>
        <begin position="151"/>
        <end position="164"/>
    </location>
</feature>
<accession>A0A4W5QU52</accession>
<name>A0A4W5QU52_9TELE</name>
<evidence type="ECO:0000313" key="3">
    <source>
        <dbReference type="Proteomes" id="UP000314982"/>
    </source>
</evidence>
<dbReference type="PANTHER" id="PTHR12505">
    <property type="entry name" value="PHD FINGER TRANSCRIPTION FACTOR"/>
    <property type="match status" value="1"/>
</dbReference>
<feature type="region of interest" description="Disordered" evidence="1">
    <location>
        <begin position="80"/>
        <end position="487"/>
    </location>
</feature>
<sequence length="758" mass="83413">MPGSLQPVLPLPQDPSTQLVVLPTEPAAHPATHHLDVMEQPGLWPPVYAARGPSSHIHPQHPAVYSRSQFLRQQELYALQQHQQHHHLQQQHQHHQQQSHQSHPQSQPQPQPQPQQHHRAAQTMELQHRPNHAQVQKRPEEPSVELEELLSEPPGSKPSKPYSSYHNPSSNRNTPTPGACTAHLSPCCQSQSHSLRPHPKSTPSTPCPAPSPAAAAPRSPAISPAPPQLPKGAESQDKRGEGQPPQDYPQSLEPDLPPGYTYPAIAMGYRSGPSPHDVRLAEPADPESVQAEPAENAPQPLSSLGAELECQAEVRPLPHQEVEEEEEVQKEEEVQREEVEARVAAGSCGPPDQEHREEQEEEVSVCPPAEGRVCETASCPIPIPLSEEENHRADPTSALEEQEEEKCQVERRQQQEVAGEQEEPEQGSTIIDLDPPCPAQPNQEAHTEEEEEGEEEGGEEEQEEESTPNDDNHSVELVCLSPSSPSPCPSQSIITLSTSLKPIVPSYWSLELLIAAAFCTNVPPFPMLASSTLQPQACDTHPCPSHPHHGMELLSELADLELQQHRHNTGDSQGEEMLIFDLQSLATLAAARALELGAQEVSGAGVGRHYPARKTLNLRRKCSWTPRHEPACPAKGTMERMEGPELAMRVKLVELQRRYKEKQRELAKLQRKHDHQKEETPRSPARRGPGRPRKRKSTPTAGPGSSSETQRKVKSLGVGLGLSPEDLQGGGGGDAQRKKKKLSNRGFERLGAAEVRVL</sequence>
<reference evidence="2" key="2">
    <citation type="submission" date="2025-08" db="UniProtKB">
        <authorList>
            <consortium name="Ensembl"/>
        </authorList>
    </citation>
    <scope>IDENTIFICATION</scope>
</reference>
<dbReference type="AlphaFoldDB" id="A0A4W5QU52"/>
<dbReference type="GeneTree" id="ENSGT00940000160116"/>
<evidence type="ECO:0000313" key="2">
    <source>
        <dbReference type="Ensembl" id="ENSHHUP00000077263.1"/>
    </source>
</evidence>
<reference evidence="3" key="1">
    <citation type="submission" date="2018-06" db="EMBL/GenBank/DDBJ databases">
        <title>Genome assembly of Danube salmon.</title>
        <authorList>
            <person name="Macqueen D.J."/>
            <person name="Gundappa M.K."/>
        </authorList>
    </citation>
    <scope>NUCLEOTIDE SEQUENCE [LARGE SCALE GENOMIC DNA]</scope>
</reference>
<dbReference type="Ensembl" id="ENSHHUT00000079773.1">
    <property type="protein sequence ID" value="ENSHHUP00000077263.1"/>
    <property type="gene ID" value="ENSHHUG00000045152.1"/>
</dbReference>
<feature type="compositionally biased region" description="Basic and acidic residues" evidence="1">
    <location>
        <begin position="331"/>
        <end position="341"/>
    </location>
</feature>
<evidence type="ECO:0008006" key="4">
    <source>
        <dbReference type="Google" id="ProtNLM"/>
    </source>
</evidence>
<dbReference type="STRING" id="62062.ENSHHUP00000077263"/>
<organism evidence="2 3">
    <name type="scientific">Hucho hucho</name>
    <name type="common">huchen</name>
    <dbReference type="NCBI Taxonomy" id="62062"/>
    <lineage>
        <taxon>Eukaryota</taxon>
        <taxon>Metazoa</taxon>
        <taxon>Chordata</taxon>
        <taxon>Craniata</taxon>
        <taxon>Vertebrata</taxon>
        <taxon>Euteleostomi</taxon>
        <taxon>Actinopterygii</taxon>
        <taxon>Neopterygii</taxon>
        <taxon>Teleostei</taxon>
        <taxon>Protacanthopterygii</taxon>
        <taxon>Salmoniformes</taxon>
        <taxon>Salmonidae</taxon>
        <taxon>Salmoninae</taxon>
        <taxon>Hucho</taxon>
    </lineage>
</organism>
<feature type="compositionally biased region" description="Acidic residues" evidence="1">
    <location>
        <begin position="447"/>
        <end position="468"/>
    </location>
</feature>
<feature type="compositionally biased region" description="Low complexity" evidence="1">
    <location>
        <begin position="212"/>
        <end position="222"/>
    </location>
</feature>
<dbReference type="InterPro" id="IPR052429">
    <property type="entry name" value="BAH_domain_protein"/>
</dbReference>
<reference evidence="2" key="3">
    <citation type="submission" date="2025-09" db="UniProtKB">
        <authorList>
            <consortium name="Ensembl"/>
        </authorList>
    </citation>
    <scope>IDENTIFICATION</scope>
</reference>
<feature type="region of interest" description="Disordered" evidence="1">
    <location>
        <begin position="663"/>
        <end position="758"/>
    </location>
</feature>
<proteinExistence type="predicted"/>
<dbReference type="PANTHER" id="PTHR12505:SF25">
    <property type="entry name" value="BAH AND COILED-COIL DOMAIN-CONTAINING PROTEIN 1-LIKE ISOFORM X1"/>
    <property type="match status" value="1"/>
</dbReference>
<feature type="compositionally biased region" description="Basic residues" evidence="1">
    <location>
        <begin position="684"/>
        <end position="697"/>
    </location>
</feature>
<keyword evidence="3" id="KW-1185">Reference proteome</keyword>